<evidence type="ECO:0000256" key="2">
    <source>
        <dbReference type="SAM" id="SignalP"/>
    </source>
</evidence>
<feature type="signal peptide" evidence="2">
    <location>
        <begin position="1"/>
        <end position="17"/>
    </location>
</feature>
<sequence length="516" mass="57471">MKILVVLFVSLGLVACGGGGGGSGDADSSDPEPTLTPQEQCMADGNYWWNGQCNDTSEPTPQEQCEAEGNYWWDQQCNGTPEPTPQEQCEAEGKYWWDASCNDGPELTTLALYEKLREQVIEDIYFGHVPVEVEDDPDRYELIRWFNFYNIDMGGNGHRDVLVLTSDYNDHQQHVVIDGSAYLYLNDGNNNFTMKKLSVGEGTRTAEIRDFNGDGLDDIYFADHGYEAPDEGVWPGGQDGLWLQVEGNDFVVATDTLQQELTFSHGSCSGDFRGVGVNDVVITYLNDVSYMANDGNAIMNNEVVGRLPLDYISQEYVGTLNDIPEDVGNVYLMYTWCQQMDFDGDDALDLVMGGTASPYDRNDIHGNDVNGMNAVLLNDGEGNFNEVVYVPFDISILELYDGGFPDIHTTMTIEVDVDGDECADYVNYGTMYGTAASFTLVKNTCGEAPVILDVYDDPGEQYCEQVEVAKNEFIGWCFNNGLHFTATENGFVSREVSESDMEKLTPSDYLFYTRYH</sequence>
<dbReference type="InterPro" id="IPR013517">
    <property type="entry name" value="FG-GAP"/>
</dbReference>
<dbReference type="EMBL" id="SHLY01000002">
    <property type="protein sequence ID" value="TAA46976.1"/>
    <property type="molecule type" value="Genomic_DNA"/>
</dbReference>
<gene>
    <name evidence="3" type="ORF">EXY25_06915</name>
</gene>
<dbReference type="PROSITE" id="PS51257">
    <property type="entry name" value="PROKAR_LIPOPROTEIN"/>
    <property type="match status" value="1"/>
</dbReference>
<evidence type="ECO:0000313" key="4">
    <source>
        <dbReference type="Proteomes" id="UP000292544"/>
    </source>
</evidence>
<dbReference type="Proteomes" id="UP000292544">
    <property type="component" value="Unassembled WGS sequence"/>
</dbReference>
<protein>
    <submittedName>
        <fullName evidence="3">VCBS repeat-containing protein</fullName>
    </submittedName>
</protein>
<comment type="caution">
    <text evidence="3">The sequence shown here is derived from an EMBL/GenBank/DDBJ whole genome shotgun (WGS) entry which is preliminary data.</text>
</comment>
<evidence type="ECO:0000313" key="3">
    <source>
        <dbReference type="EMBL" id="TAA46976.1"/>
    </source>
</evidence>
<accession>A0ABY1WQH8</accession>
<keyword evidence="1 2" id="KW-0732">Signal</keyword>
<keyword evidence="4" id="KW-1185">Reference proteome</keyword>
<evidence type="ECO:0000256" key="1">
    <source>
        <dbReference type="ARBA" id="ARBA00022729"/>
    </source>
</evidence>
<feature type="chain" id="PRO_5047507762" evidence="2">
    <location>
        <begin position="18"/>
        <end position="516"/>
    </location>
</feature>
<proteinExistence type="predicted"/>
<dbReference type="InterPro" id="IPR028994">
    <property type="entry name" value="Integrin_alpha_N"/>
</dbReference>
<dbReference type="RefSeq" id="WP_130566219.1">
    <property type="nucleotide sequence ID" value="NZ_SHLY01000002.1"/>
</dbReference>
<dbReference type="Pfam" id="PF13517">
    <property type="entry name" value="FG-GAP_3"/>
    <property type="match status" value="1"/>
</dbReference>
<reference evidence="4" key="1">
    <citation type="submission" date="2019-02" db="EMBL/GenBank/DDBJ databases">
        <title>Draft genome sequence of Muricauda sp. 176CP4-71.</title>
        <authorList>
            <person name="Park J.-S."/>
        </authorList>
    </citation>
    <scope>NUCLEOTIDE SEQUENCE [LARGE SCALE GENOMIC DNA]</scope>
    <source>
        <strain evidence="4">176GS2-150</strain>
    </source>
</reference>
<dbReference type="Gene3D" id="2.130.10.130">
    <property type="entry name" value="Integrin alpha, N-terminal"/>
    <property type="match status" value="1"/>
</dbReference>
<organism evidence="3 4">
    <name type="scientific">Corallincola spongiicola</name>
    <dbReference type="NCBI Taxonomy" id="2520508"/>
    <lineage>
        <taxon>Bacteria</taxon>
        <taxon>Pseudomonadati</taxon>
        <taxon>Pseudomonadota</taxon>
        <taxon>Gammaproteobacteria</taxon>
        <taxon>Alteromonadales</taxon>
        <taxon>Psychromonadaceae</taxon>
        <taxon>Corallincola</taxon>
    </lineage>
</organism>
<dbReference type="SUPFAM" id="SSF69318">
    <property type="entry name" value="Integrin alpha N-terminal domain"/>
    <property type="match status" value="1"/>
</dbReference>
<name>A0ABY1WQH8_9GAMM</name>